<dbReference type="GO" id="GO:0016491">
    <property type="term" value="F:oxidoreductase activity"/>
    <property type="evidence" value="ECO:0007669"/>
    <property type="project" value="UniProtKB-KW"/>
</dbReference>
<reference evidence="6" key="1">
    <citation type="submission" date="2021-01" db="EMBL/GenBank/DDBJ databases">
        <title>Genome sequence of strain Noviherbaspirillum sp. DKR-6.</title>
        <authorList>
            <person name="Chaudhary D.K."/>
        </authorList>
    </citation>
    <scope>NUCLEOTIDE SEQUENCE</scope>
    <source>
        <strain evidence="6">DKR-6</strain>
    </source>
</reference>
<dbReference type="PANTHER" id="PTHR44196:SF1">
    <property type="entry name" value="DEHYDROGENASE_REDUCTASE SDR FAMILY MEMBER 7B"/>
    <property type="match status" value="1"/>
</dbReference>
<sequence length="327" mass="35342">MRAQLKPLSEQVIVITGATSGIGLATAREAARRGAKLVLVARDERALSALGDELRQRQCEALAIAADVGDEAAVQRVSADAIARFGHYDTWVNNAGVSIYGRLDDATMAENRRLFDTNFWGVVHGALAARRHLRGHGGAIITVGSVASDLSLPLQGMYSASKHAVKGFIDALRVESDNEGAPVSITLIKPASVSTMLTEHARNYLPQKPALPPPVYAPKVVADAILHAAAHPVRDVYVGEPSVAGSTFMSIAPGMTDKLLQTFVINMQQRREAEDRPDNGNLFKPAEHGVLRESPEDSGFTLRHSPYTEVMTRWNGTMDFLLRGFGR</sequence>
<evidence type="ECO:0000256" key="2">
    <source>
        <dbReference type="ARBA" id="ARBA00023002"/>
    </source>
</evidence>
<accession>A0A934SY93</accession>
<dbReference type="PANTHER" id="PTHR44196">
    <property type="entry name" value="DEHYDROGENASE/REDUCTASE SDR FAMILY MEMBER 7B"/>
    <property type="match status" value="1"/>
</dbReference>
<comment type="similarity">
    <text evidence="1 3">Belongs to the short-chain dehydrogenases/reductases (SDR) family.</text>
</comment>
<evidence type="ECO:0000313" key="6">
    <source>
        <dbReference type="EMBL" id="MBK4733943.1"/>
    </source>
</evidence>
<organism evidence="6 7">
    <name type="scientific">Noviherbaspirillum pedocola</name>
    <dbReference type="NCBI Taxonomy" id="2801341"/>
    <lineage>
        <taxon>Bacteria</taxon>
        <taxon>Pseudomonadati</taxon>
        <taxon>Pseudomonadota</taxon>
        <taxon>Betaproteobacteria</taxon>
        <taxon>Burkholderiales</taxon>
        <taxon>Oxalobacteraceae</taxon>
        <taxon>Noviherbaspirillum</taxon>
    </lineage>
</organism>
<dbReference type="InterPro" id="IPR036291">
    <property type="entry name" value="NAD(P)-bd_dom_sf"/>
</dbReference>
<dbReference type="NCBIfam" id="NF005495">
    <property type="entry name" value="PRK07109.1"/>
    <property type="match status" value="1"/>
</dbReference>
<evidence type="ECO:0000313" key="7">
    <source>
        <dbReference type="Proteomes" id="UP000622890"/>
    </source>
</evidence>
<protein>
    <submittedName>
        <fullName evidence="6">SDR family oxidoreductase</fullName>
    </submittedName>
</protein>
<proteinExistence type="inferred from homology"/>
<dbReference type="PRINTS" id="PR00081">
    <property type="entry name" value="GDHRDH"/>
</dbReference>
<feature type="region of interest" description="Disordered" evidence="4">
    <location>
        <begin position="270"/>
        <end position="298"/>
    </location>
</feature>
<evidence type="ECO:0000256" key="4">
    <source>
        <dbReference type="SAM" id="MobiDB-lite"/>
    </source>
</evidence>
<name>A0A934SY93_9BURK</name>
<gene>
    <name evidence="6" type="ORF">JJB74_04900</name>
</gene>
<dbReference type="CDD" id="cd05360">
    <property type="entry name" value="SDR_c3"/>
    <property type="match status" value="1"/>
</dbReference>
<dbReference type="PROSITE" id="PS00061">
    <property type="entry name" value="ADH_SHORT"/>
    <property type="match status" value="1"/>
</dbReference>
<dbReference type="Proteomes" id="UP000622890">
    <property type="component" value="Unassembled WGS sequence"/>
</dbReference>
<dbReference type="SUPFAM" id="SSF51735">
    <property type="entry name" value="NAD(P)-binding Rossmann-fold domains"/>
    <property type="match status" value="1"/>
</dbReference>
<feature type="compositionally biased region" description="Basic and acidic residues" evidence="4">
    <location>
        <begin position="285"/>
        <end position="295"/>
    </location>
</feature>
<dbReference type="InterPro" id="IPR057326">
    <property type="entry name" value="KR_dom"/>
</dbReference>
<evidence type="ECO:0000256" key="1">
    <source>
        <dbReference type="ARBA" id="ARBA00006484"/>
    </source>
</evidence>
<evidence type="ECO:0000256" key="3">
    <source>
        <dbReference type="RuleBase" id="RU000363"/>
    </source>
</evidence>
<keyword evidence="7" id="KW-1185">Reference proteome</keyword>
<dbReference type="SMART" id="SM00822">
    <property type="entry name" value="PKS_KR"/>
    <property type="match status" value="1"/>
</dbReference>
<comment type="caution">
    <text evidence="6">The sequence shown here is derived from an EMBL/GenBank/DDBJ whole genome shotgun (WGS) entry which is preliminary data.</text>
</comment>
<dbReference type="Pfam" id="PF00106">
    <property type="entry name" value="adh_short"/>
    <property type="match status" value="1"/>
</dbReference>
<dbReference type="Gene3D" id="3.40.50.720">
    <property type="entry name" value="NAD(P)-binding Rossmann-like Domain"/>
    <property type="match status" value="1"/>
</dbReference>
<dbReference type="InterPro" id="IPR020904">
    <property type="entry name" value="Sc_DH/Rdtase_CS"/>
</dbReference>
<dbReference type="InterPro" id="IPR002347">
    <property type="entry name" value="SDR_fam"/>
</dbReference>
<keyword evidence="2" id="KW-0560">Oxidoreductase</keyword>
<evidence type="ECO:0000259" key="5">
    <source>
        <dbReference type="SMART" id="SM00822"/>
    </source>
</evidence>
<feature type="domain" description="Ketoreductase" evidence="5">
    <location>
        <begin position="11"/>
        <end position="191"/>
    </location>
</feature>
<dbReference type="EMBL" id="JAEPBG010000001">
    <property type="protein sequence ID" value="MBK4733943.1"/>
    <property type="molecule type" value="Genomic_DNA"/>
</dbReference>
<dbReference type="AlphaFoldDB" id="A0A934SY93"/>
<dbReference type="PRINTS" id="PR00080">
    <property type="entry name" value="SDRFAMILY"/>
</dbReference>
<dbReference type="RefSeq" id="WP_200590649.1">
    <property type="nucleotide sequence ID" value="NZ_JAEPBG010000001.1"/>
</dbReference>
<dbReference type="GO" id="GO:0016020">
    <property type="term" value="C:membrane"/>
    <property type="evidence" value="ECO:0007669"/>
    <property type="project" value="TreeGrafter"/>
</dbReference>